<dbReference type="Proteomes" id="UP000091820">
    <property type="component" value="Unassembled WGS sequence"/>
</dbReference>
<dbReference type="AlphaFoldDB" id="A0A1A9WCU5"/>
<accession>A0A1A9WCU5</accession>
<keyword evidence="1" id="KW-1133">Transmembrane helix</keyword>
<evidence type="ECO:0000313" key="2">
    <source>
        <dbReference type="EnsemblMetazoa" id="GBRI014877-PA"/>
    </source>
</evidence>
<organism evidence="2 3">
    <name type="scientific">Glossina brevipalpis</name>
    <dbReference type="NCBI Taxonomy" id="37001"/>
    <lineage>
        <taxon>Eukaryota</taxon>
        <taxon>Metazoa</taxon>
        <taxon>Ecdysozoa</taxon>
        <taxon>Arthropoda</taxon>
        <taxon>Hexapoda</taxon>
        <taxon>Insecta</taxon>
        <taxon>Pterygota</taxon>
        <taxon>Neoptera</taxon>
        <taxon>Endopterygota</taxon>
        <taxon>Diptera</taxon>
        <taxon>Brachycera</taxon>
        <taxon>Muscomorpha</taxon>
        <taxon>Hippoboscoidea</taxon>
        <taxon>Glossinidae</taxon>
        <taxon>Glossina</taxon>
    </lineage>
</organism>
<sequence>MYRCTVNFFGEKFSPDIKASMLDSIIKLIELLAGHFYLLDDNDDNDDDDNDDDDFDDQDDANTVLPTHKHLATHVRIHIHIRMQLHMLSNILEEYFGDILTAGAGICFVYFCIVVNNNDFTSKYLSFSMLCYGLAMLCYELGTLEGSCMYMRLPLKLFTK</sequence>
<dbReference type="VEuPathDB" id="VectorBase:GBRI014877"/>
<reference evidence="3" key="1">
    <citation type="submission" date="2014-03" db="EMBL/GenBank/DDBJ databases">
        <authorList>
            <person name="Aksoy S."/>
            <person name="Warren W."/>
            <person name="Wilson R.K."/>
        </authorList>
    </citation>
    <scope>NUCLEOTIDE SEQUENCE [LARGE SCALE GENOMIC DNA]</scope>
    <source>
        <strain evidence="3">IAEA</strain>
    </source>
</reference>
<keyword evidence="1" id="KW-0812">Transmembrane</keyword>
<dbReference type="EnsemblMetazoa" id="GBRI014877-RA">
    <property type="protein sequence ID" value="GBRI014877-PA"/>
    <property type="gene ID" value="GBRI014877"/>
</dbReference>
<name>A0A1A9WCU5_9MUSC</name>
<protein>
    <submittedName>
        <fullName evidence="2">Uncharacterized protein</fullName>
    </submittedName>
</protein>
<feature type="transmembrane region" description="Helical" evidence="1">
    <location>
        <begin position="124"/>
        <end position="142"/>
    </location>
</feature>
<proteinExistence type="predicted"/>
<keyword evidence="3" id="KW-1185">Reference proteome</keyword>
<reference evidence="2" key="2">
    <citation type="submission" date="2020-05" db="UniProtKB">
        <authorList>
            <consortium name="EnsemblMetazoa"/>
        </authorList>
    </citation>
    <scope>IDENTIFICATION</scope>
    <source>
        <strain evidence="2">IAEA</strain>
    </source>
</reference>
<evidence type="ECO:0000256" key="1">
    <source>
        <dbReference type="SAM" id="Phobius"/>
    </source>
</evidence>
<keyword evidence="1" id="KW-0472">Membrane</keyword>
<evidence type="ECO:0000313" key="3">
    <source>
        <dbReference type="Proteomes" id="UP000091820"/>
    </source>
</evidence>
<feature type="transmembrane region" description="Helical" evidence="1">
    <location>
        <begin position="95"/>
        <end position="118"/>
    </location>
</feature>